<organism evidence="1 2">
    <name type="scientific">Microbacterium elymi</name>
    <dbReference type="NCBI Taxonomy" id="2909587"/>
    <lineage>
        <taxon>Bacteria</taxon>
        <taxon>Bacillati</taxon>
        <taxon>Actinomycetota</taxon>
        <taxon>Actinomycetes</taxon>
        <taxon>Micrococcales</taxon>
        <taxon>Microbacteriaceae</taxon>
        <taxon>Microbacterium</taxon>
    </lineage>
</organism>
<protein>
    <recommendedName>
        <fullName evidence="3">DNA recombination protein RmuC</fullName>
    </recommendedName>
</protein>
<keyword evidence="2" id="KW-1185">Reference proteome</keyword>
<evidence type="ECO:0000313" key="1">
    <source>
        <dbReference type="EMBL" id="UUT35169.1"/>
    </source>
</evidence>
<dbReference type="RefSeq" id="WP_259611722.1">
    <property type="nucleotide sequence ID" value="NZ_CP091139.2"/>
</dbReference>
<sequence>MTAALIAGLFGLIAGWWGYRRLKASENQQVATQRQVQGEAQDFQQKLHDEVIDATTRKL</sequence>
<reference evidence="1" key="1">
    <citation type="submission" date="2022-01" db="EMBL/GenBank/DDBJ databases">
        <title>Microbacterium eymi and Microbacterium rhizovicinus sp. nov., isolated from the rhizospheric soil of Elymus tsukushiensis, a plant native to the Dokdo Islands, Republic of Korea.</title>
        <authorList>
            <person name="Hwang Y.J."/>
        </authorList>
    </citation>
    <scope>NUCLEOTIDE SEQUENCE</scope>
    <source>
        <strain evidence="1">KUDC0405</strain>
    </source>
</reference>
<dbReference type="EMBL" id="CP091139">
    <property type="protein sequence ID" value="UUT35169.1"/>
    <property type="molecule type" value="Genomic_DNA"/>
</dbReference>
<accession>A0ABY5NJ60</accession>
<dbReference type="Proteomes" id="UP001054811">
    <property type="component" value="Chromosome"/>
</dbReference>
<gene>
    <name evidence="1" type="ORF">L2X98_33530</name>
</gene>
<evidence type="ECO:0008006" key="3">
    <source>
        <dbReference type="Google" id="ProtNLM"/>
    </source>
</evidence>
<name>A0ABY5NJ60_9MICO</name>
<evidence type="ECO:0000313" key="2">
    <source>
        <dbReference type="Proteomes" id="UP001054811"/>
    </source>
</evidence>
<proteinExistence type="predicted"/>